<organism evidence="11 12">
    <name type="scientific">Bathycoccus prasinos</name>
    <dbReference type="NCBI Taxonomy" id="41875"/>
    <lineage>
        <taxon>Eukaryota</taxon>
        <taxon>Viridiplantae</taxon>
        <taxon>Chlorophyta</taxon>
        <taxon>Mamiellophyceae</taxon>
        <taxon>Mamiellales</taxon>
        <taxon>Bathycoccaceae</taxon>
        <taxon>Bathycoccus</taxon>
    </lineage>
</organism>
<keyword evidence="5" id="KW-0963">Cytoplasm</keyword>
<evidence type="ECO:0000256" key="7">
    <source>
        <dbReference type="ARBA" id="ARBA00023186"/>
    </source>
</evidence>
<dbReference type="Pfam" id="PF00254">
    <property type="entry name" value="FKBP_C"/>
    <property type="match status" value="1"/>
</dbReference>
<comment type="subcellular location">
    <subcellularLocation>
        <location evidence="2">Cytoplasm</location>
    </subcellularLocation>
</comment>
<dbReference type="PANTHER" id="PTHR47861">
    <property type="entry name" value="FKBP-TYPE PEPTIDYL-PROLYL CIS-TRANS ISOMERASE SLYD"/>
    <property type="match status" value="1"/>
</dbReference>
<evidence type="ECO:0000256" key="1">
    <source>
        <dbReference type="ARBA" id="ARBA00000971"/>
    </source>
</evidence>
<evidence type="ECO:0000259" key="10">
    <source>
        <dbReference type="PROSITE" id="PS50059"/>
    </source>
</evidence>
<dbReference type="KEGG" id="bpg:Bathy17g02240"/>
<dbReference type="GO" id="GO:0042026">
    <property type="term" value="P:protein refolding"/>
    <property type="evidence" value="ECO:0007669"/>
    <property type="project" value="UniProtKB-ARBA"/>
</dbReference>
<accession>K8F6K1</accession>
<dbReference type="STRING" id="41875.K8F6K1"/>
<evidence type="ECO:0000256" key="6">
    <source>
        <dbReference type="ARBA" id="ARBA00023110"/>
    </source>
</evidence>
<keyword evidence="8 9" id="KW-0413">Isomerase</keyword>
<dbReference type="PROSITE" id="PS50059">
    <property type="entry name" value="FKBP_PPIASE"/>
    <property type="match status" value="1"/>
</dbReference>
<comment type="similarity">
    <text evidence="3">Belongs to the FKBP-type PPIase family.</text>
</comment>
<dbReference type="eggNOG" id="ENOG502SE20">
    <property type="taxonomic scope" value="Eukaryota"/>
</dbReference>
<dbReference type="GO" id="GO:0005737">
    <property type="term" value="C:cytoplasm"/>
    <property type="evidence" value="ECO:0007669"/>
    <property type="project" value="UniProtKB-SubCell"/>
</dbReference>
<evidence type="ECO:0000256" key="3">
    <source>
        <dbReference type="ARBA" id="ARBA00006577"/>
    </source>
</evidence>
<dbReference type="SUPFAM" id="SSF54534">
    <property type="entry name" value="FKBP-like"/>
    <property type="match status" value="1"/>
</dbReference>
<keyword evidence="12" id="KW-1185">Reference proteome</keyword>
<dbReference type="OrthoDB" id="497812at2759"/>
<protein>
    <recommendedName>
        <fullName evidence="4 9">peptidylprolyl isomerase</fullName>
        <ecNumber evidence="4 9">5.2.1.8</ecNumber>
    </recommendedName>
</protein>
<dbReference type="Proteomes" id="UP000198341">
    <property type="component" value="Chromosome 17"/>
</dbReference>
<dbReference type="RefSeq" id="XP_007508336.1">
    <property type="nucleotide sequence ID" value="XM_007508274.1"/>
</dbReference>
<dbReference type="PANTHER" id="PTHR47861:SF3">
    <property type="entry name" value="FKBP-TYPE PEPTIDYL-PROLYL CIS-TRANS ISOMERASE SLYD"/>
    <property type="match status" value="1"/>
</dbReference>
<dbReference type="AlphaFoldDB" id="K8F6K1"/>
<dbReference type="EMBL" id="FO082262">
    <property type="protein sequence ID" value="CCO20440.1"/>
    <property type="molecule type" value="Genomic_DNA"/>
</dbReference>
<evidence type="ECO:0000256" key="2">
    <source>
        <dbReference type="ARBA" id="ARBA00004496"/>
    </source>
</evidence>
<dbReference type="InterPro" id="IPR046357">
    <property type="entry name" value="PPIase_dom_sf"/>
</dbReference>
<evidence type="ECO:0000256" key="9">
    <source>
        <dbReference type="PROSITE-ProRule" id="PRU00277"/>
    </source>
</evidence>
<dbReference type="EC" id="5.2.1.8" evidence="4 9"/>
<dbReference type="GeneID" id="19011046"/>
<name>K8F6K1_9CHLO</name>
<keyword evidence="6 9" id="KW-0697">Rotamase</keyword>
<evidence type="ECO:0000313" key="11">
    <source>
        <dbReference type="EMBL" id="CCO20440.1"/>
    </source>
</evidence>
<comment type="catalytic activity">
    <reaction evidence="1 9">
        <text>[protein]-peptidylproline (omega=180) = [protein]-peptidylproline (omega=0)</text>
        <dbReference type="Rhea" id="RHEA:16237"/>
        <dbReference type="Rhea" id="RHEA-COMP:10747"/>
        <dbReference type="Rhea" id="RHEA-COMP:10748"/>
        <dbReference type="ChEBI" id="CHEBI:83833"/>
        <dbReference type="ChEBI" id="CHEBI:83834"/>
        <dbReference type="EC" id="5.2.1.8"/>
    </reaction>
</comment>
<keyword evidence="7" id="KW-0143">Chaperone</keyword>
<evidence type="ECO:0000313" key="12">
    <source>
        <dbReference type="Proteomes" id="UP000198341"/>
    </source>
</evidence>
<dbReference type="InterPro" id="IPR001179">
    <property type="entry name" value="PPIase_FKBP_dom"/>
</dbReference>
<evidence type="ECO:0000256" key="8">
    <source>
        <dbReference type="ARBA" id="ARBA00023235"/>
    </source>
</evidence>
<dbReference type="Gene3D" id="3.10.50.40">
    <property type="match status" value="1"/>
</dbReference>
<evidence type="ECO:0000256" key="5">
    <source>
        <dbReference type="ARBA" id="ARBA00022490"/>
    </source>
</evidence>
<feature type="domain" description="PPIase FKBP-type" evidence="10">
    <location>
        <begin position="72"/>
        <end position="151"/>
    </location>
</feature>
<evidence type="ECO:0000256" key="4">
    <source>
        <dbReference type="ARBA" id="ARBA00013194"/>
    </source>
</evidence>
<sequence>MVSSVSLSSALSISNTNNKTSSSSSSLHTERKHIIHPRHQHHHRHRNQLCNQRRHIRRRRKQGVCSAALTNGQKVALHYKLTNGETSELIDDTSTRGQAVEITLGSGELFPKLEAQLLTCEVGSKVKLTLEPEDTYGNFDEKKIQKQPILPEEMVQVKEQVQPGQVVQLAPNVIAKVVEIGEDSLTLDFNHPLAGLKLTFEVDVIAVKDAPTLFGTPMVKFTPPGQPR</sequence>
<dbReference type="GO" id="GO:0003755">
    <property type="term" value="F:peptidyl-prolyl cis-trans isomerase activity"/>
    <property type="evidence" value="ECO:0007669"/>
    <property type="project" value="UniProtKB-KW"/>
</dbReference>
<reference evidence="11 12" key="1">
    <citation type="submission" date="2011-10" db="EMBL/GenBank/DDBJ databases">
        <authorList>
            <person name="Genoscope - CEA"/>
        </authorList>
    </citation>
    <scope>NUCLEOTIDE SEQUENCE [LARGE SCALE GENOMIC DNA]</scope>
    <source>
        <strain evidence="11 12">RCC 1105</strain>
    </source>
</reference>
<proteinExistence type="inferred from homology"/>
<gene>
    <name evidence="11" type="ordered locus">Bathy17g02240</name>
</gene>